<organism evidence="18 19">
    <name type="scientific">Pontibacillus yanchengensis</name>
    <dbReference type="NCBI Taxonomy" id="462910"/>
    <lineage>
        <taxon>Bacteria</taxon>
        <taxon>Bacillati</taxon>
        <taxon>Bacillota</taxon>
        <taxon>Bacilli</taxon>
        <taxon>Bacillales</taxon>
        <taxon>Bacillaceae</taxon>
        <taxon>Pontibacillus</taxon>
    </lineage>
</organism>
<accession>A0A6I5A3Z2</accession>
<evidence type="ECO:0000259" key="17">
    <source>
        <dbReference type="PROSITE" id="PS51975"/>
    </source>
</evidence>
<feature type="region of interest" description="Disordered" evidence="16">
    <location>
        <begin position="57"/>
        <end position="88"/>
    </location>
</feature>
<feature type="binding site" evidence="14 15">
    <location>
        <position position="206"/>
    </location>
    <ligand>
        <name>a divalent metal cation</name>
        <dbReference type="ChEBI" id="CHEBI:60240"/>
    </ligand>
</feature>
<comment type="caution">
    <text evidence="18">The sequence shown here is derived from an EMBL/GenBank/DDBJ whole genome shotgun (WGS) entry which is preliminary data.</text>
</comment>
<keyword evidence="13 14" id="KW-0460">Magnesium</keyword>
<dbReference type="PANTHER" id="PTHR10954">
    <property type="entry name" value="RIBONUCLEASE H2 SUBUNIT A"/>
    <property type="match status" value="1"/>
</dbReference>
<dbReference type="GO" id="GO:0032299">
    <property type="term" value="C:ribonuclease H2 complex"/>
    <property type="evidence" value="ECO:0007669"/>
    <property type="project" value="TreeGrafter"/>
</dbReference>
<gene>
    <name evidence="14" type="primary">rnhC</name>
    <name evidence="18" type="ORF">GLW05_11270</name>
</gene>
<dbReference type="RefSeq" id="WP_160848058.1">
    <property type="nucleotide sequence ID" value="NZ_WMEQ01000007.1"/>
</dbReference>
<evidence type="ECO:0000256" key="16">
    <source>
        <dbReference type="SAM" id="MobiDB-lite"/>
    </source>
</evidence>
<keyword evidence="9 14" id="KW-0540">Nuclease</keyword>
<dbReference type="Pfam" id="PF01351">
    <property type="entry name" value="RNase_HII"/>
    <property type="match status" value="1"/>
</dbReference>
<dbReference type="PANTHER" id="PTHR10954:SF23">
    <property type="entry name" value="RIBONUCLEASE"/>
    <property type="match status" value="1"/>
</dbReference>
<dbReference type="InterPro" id="IPR012295">
    <property type="entry name" value="TBP_dom_sf"/>
</dbReference>
<dbReference type="PROSITE" id="PS51975">
    <property type="entry name" value="RNASE_H_2"/>
    <property type="match status" value="1"/>
</dbReference>
<comment type="function">
    <text evidence="3 14">Endonuclease that specifically degrades the RNA of RNA-DNA hybrids.</text>
</comment>
<dbReference type="Proteomes" id="UP000468638">
    <property type="component" value="Unassembled WGS sequence"/>
</dbReference>
<feature type="binding site" evidence="14 15">
    <location>
        <position position="102"/>
    </location>
    <ligand>
        <name>a divalent metal cation</name>
        <dbReference type="ChEBI" id="CHEBI:60240"/>
    </ligand>
</feature>
<keyword evidence="8 14" id="KW-0963">Cytoplasm</keyword>
<dbReference type="SUPFAM" id="SSF53098">
    <property type="entry name" value="Ribonuclease H-like"/>
    <property type="match status" value="1"/>
</dbReference>
<dbReference type="GO" id="GO:0006298">
    <property type="term" value="P:mismatch repair"/>
    <property type="evidence" value="ECO:0007669"/>
    <property type="project" value="TreeGrafter"/>
</dbReference>
<dbReference type="PIRSF" id="PIRSF037748">
    <property type="entry name" value="RnhC"/>
    <property type="match status" value="1"/>
</dbReference>
<evidence type="ECO:0000256" key="1">
    <source>
        <dbReference type="ARBA" id="ARBA00000077"/>
    </source>
</evidence>
<dbReference type="InterPro" id="IPR001352">
    <property type="entry name" value="RNase_HII/HIII"/>
</dbReference>
<evidence type="ECO:0000256" key="14">
    <source>
        <dbReference type="HAMAP-Rule" id="MF_00053"/>
    </source>
</evidence>
<dbReference type="Gene3D" id="3.30.310.10">
    <property type="entry name" value="TATA-Binding Protein"/>
    <property type="match status" value="1"/>
</dbReference>
<comment type="cofactor">
    <cofactor evidence="2">
        <name>Mg(2+)</name>
        <dbReference type="ChEBI" id="CHEBI:18420"/>
    </cofactor>
</comment>
<keyword evidence="11 14" id="KW-0255">Endonuclease</keyword>
<evidence type="ECO:0000256" key="13">
    <source>
        <dbReference type="ARBA" id="ARBA00022842"/>
    </source>
</evidence>
<evidence type="ECO:0000256" key="15">
    <source>
        <dbReference type="PROSITE-ProRule" id="PRU01319"/>
    </source>
</evidence>
<dbReference type="CDD" id="cd06590">
    <property type="entry name" value="RNase_HII_bacteria_HIII_like"/>
    <property type="match status" value="1"/>
</dbReference>
<comment type="cofactor">
    <cofactor evidence="14 15">
        <name>Mn(2+)</name>
        <dbReference type="ChEBI" id="CHEBI:29035"/>
    </cofactor>
    <cofactor evidence="14 15">
        <name>Mg(2+)</name>
        <dbReference type="ChEBI" id="CHEBI:18420"/>
    </cofactor>
    <text evidence="14 15">Manganese or magnesium. Binds 1 divalent metal ion per monomer in the absence of substrate. May bind a second metal ion after substrate binding.</text>
</comment>
<evidence type="ECO:0000256" key="4">
    <source>
        <dbReference type="ARBA" id="ARBA00004496"/>
    </source>
</evidence>
<dbReference type="HAMAP" id="MF_00053">
    <property type="entry name" value="RNase_HIII"/>
    <property type="match status" value="1"/>
</dbReference>
<dbReference type="InterPro" id="IPR004641">
    <property type="entry name" value="RNase_HIII"/>
</dbReference>
<evidence type="ECO:0000256" key="8">
    <source>
        <dbReference type="ARBA" id="ARBA00022490"/>
    </source>
</evidence>
<dbReference type="GO" id="GO:0003723">
    <property type="term" value="F:RNA binding"/>
    <property type="evidence" value="ECO:0007669"/>
    <property type="project" value="UniProtKB-UniRule"/>
</dbReference>
<evidence type="ECO:0000313" key="18">
    <source>
        <dbReference type="EMBL" id="MYL34179.1"/>
    </source>
</evidence>
<feature type="domain" description="RNase H type-2" evidence="17">
    <location>
        <begin position="95"/>
        <end position="312"/>
    </location>
</feature>
<comment type="subcellular location">
    <subcellularLocation>
        <location evidence="4 14">Cytoplasm</location>
    </subcellularLocation>
</comment>
<dbReference type="OrthoDB" id="9777935at2"/>
<sequence>MSQSVLKLSPSQINKMQQHYKPYLKDKTPAGAKFAAKLPSCSITAYQSGKVLFQGAQHDQEASKWGSPSENTNKKKGKPSPTSSSYAPPAALYLTSHAGSDEAGTGDYFGPITVACAYVREDQIQALKQAGVRDSKDLKDPQIQQIARRIVEMEIPYSLVILHNEKYNVLQKKGWTQGKMKTMLHHNAYNKLAKKLDHEPEGWIIDQFAQPEVYKKHLKTENASLQSNAYFLMKAESYSIAVAVGSIIARSAFVKHMNKLSQQAGITLPKGASQRVDEAAATLIRIKGQEELDKYAKVHFANTNKALKKFQQMKKD</sequence>
<dbReference type="NCBIfam" id="TIGR00716">
    <property type="entry name" value="rnhC"/>
    <property type="match status" value="1"/>
</dbReference>
<reference evidence="18 19" key="1">
    <citation type="submission" date="2019-11" db="EMBL/GenBank/DDBJ databases">
        <title>Genome sequences of 17 halophilic strains isolated from different environments.</title>
        <authorList>
            <person name="Furrow R.E."/>
        </authorList>
    </citation>
    <scope>NUCLEOTIDE SEQUENCE [LARGE SCALE GENOMIC DNA]</scope>
    <source>
        <strain evidence="18 19">22514_16_FS</strain>
    </source>
</reference>
<dbReference type="EC" id="3.1.26.4" evidence="6 14"/>
<protein>
    <recommendedName>
        <fullName evidence="7 14">Ribonuclease HIII</fullName>
        <shortName evidence="14">RNase HIII</shortName>
        <ecNumber evidence="6 14">3.1.26.4</ecNumber>
    </recommendedName>
</protein>
<evidence type="ECO:0000256" key="7">
    <source>
        <dbReference type="ARBA" id="ARBA00021407"/>
    </source>
</evidence>
<dbReference type="GO" id="GO:0005737">
    <property type="term" value="C:cytoplasm"/>
    <property type="evidence" value="ECO:0007669"/>
    <property type="project" value="UniProtKB-SubCell"/>
</dbReference>
<evidence type="ECO:0000256" key="10">
    <source>
        <dbReference type="ARBA" id="ARBA00022723"/>
    </source>
</evidence>
<evidence type="ECO:0000256" key="9">
    <source>
        <dbReference type="ARBA" id="ARBA00022722"/>
    </source>
</evidence>
<dbReference type="GO" id="GO:0043137">
    <property type="term" value="P:DNA replication, removal of RNA primer"/>
    <property type="evidence" value="ECO:0007669"/>
    <property type="project" value="TreeGrafter"/>
</dbReference>
<dbReference type="FunFam" id="3.30.420.10:FF:000047">
    <property type="entry name" value="Ribonuclease HIII"/>
    <property type="match status" value="1"/>
</dbReference>
<keyword evidence="12 14" id="KW-0378">Hydrolase</keyword>
<name>A0A6I5A3Z2_9BACI</name>
<dbReference type="GO" id="GO:0000287">
    <property type="term" value="F:magnesium ion binding"/>
    <property type="evidence" value="ECO:0007669"/>
    <property type="project" value="UniProtKB-UniRule"/>
</dbReference>
<proteinExistence type="inferred from homology"/>
<dbReference type="InterPro" id="IPR036397">
    <property type="entry name" value="RNaseH_sf"/>
</dbReference>
<dbReference type="Gene3D" id="3.30.420.10">
    <property type="entry name" value="Ribonuclease H-like superfamily/Ribonuclease H"/>
    <property type="match status" value="1"/>
</dbReference>
<dbReference type="InterPro" id="IPR024568">
    <property type="entry name" value="RNase_HIII_N"/>
</dbReference>
<evidence type="ECO:0000256" key="6">
    <source>
        <dbReference type="ARBA" id="ARBA00012180"/>
    </source>
</evidence>
<comment type="similarity">
    <text evidence="5 14">Belongs to the RNase HII family. RnhC subfamily.</text>
</comment>
<dbReference type="Pfam" id="PF11858">
    <property type="entry name" value="DUF3378"/>
    <property type="match status" value="1"/>
</dbReference>
<feature type="compositionally biased region" description="Low complexity" evidence="16">
    <location>
        <begin position="79"/>
        <end position="88"/>
    </location>
</feature>
<dbReference type="InterPro" id="IPR024567">
    <property type="entry name" value="RNase_HII/HIII_dom"/>
</dbReference>
<dbReference type="InterPro" id="IPR012337">
    <property type="entry name" value="RNaseH-like_sf"/>
</dbReference>
<evidence type="ECO:0000256" key="11">
    <source>
        <dbReference type="ARBA" id="ARBA00022759"/>
    </source>
</evidence>
<evidence type="ECO:0000256" key="2">
    <source>
        <dbReference type="ARBA" id="ARBA00001946"/>
    </source>
</evidence>
<dbReference type="GO" id="GO:0004523">
    <property type="term" value="F:RNA-DNA hybrid ribonuclease activity"/>
    <property type="evidence" value="ECO:0007669"/>
    <property type="project" value="UniProtKB-UniRule"/>
</dbReference>
<dbReference type="EMBL" id="WMEQ01000007">
    <property type="protein sequence ID" value="MYL34179.1"/>
    <property type="molecule type" value="Genomic_DNA"/>
</dbReference>
<feature type="binding site" evidence="14 15">
    <location>
        <position position="101"/>
    </location>
    <ligand>
        <name>a divalent metal cation</name>
        <dbReference type="ChEBI" id="CHEBI:60240"/>
    </ligand>
</feature>
<dbReference type="CDD" id="cd14796">
    <property type="entry name" value="RNAse_HIII_N"/>
    <property type="match status" value="1"/>
</dbReference>
<dbReference type="AlphaFoldDB" id="A0A6I5A3Z2"/>
<comment type="catalytic activity">
    <reaction evidence="1 14 15">
        <text>Endonucleolytic cleavage to 5'-phosphomonoester.</text>
        <dbReference type="EC" id="3.1.26.4"/>
    </reaction>
</comment>
<evidence type="ECO:0000256" key="5">
    <source>
        <dbReference type="ARBA" id="ARBA00008378"/>
    </source>
</evidence>
<evidence type="ECO:0000256" key="3">
    <source>
        <dbReference type="ARBA" id="ARBA00004065"/>
    </source>
</evidence>
<keyword evidence="10 14" id="KW-0479">Metal-binding</keyword>
<evidence type="ECO:0000313" key="19">
    <source>
        <dbReference type="Proteomes" id="UP000468638"/>
    </source>
</evidence>
<evidence type="ECO:0000256" key="12">
    <source>
        <dbReference type="ARBA" id="ARBA00022801"/>
    </source>
</evidence>